<reference evidence="1" key="1">
    <citation type="submission" date="2021-01" db="EMBL/GenBank/DDBJ databases">
        <authorList>
            <person name="Corre E."/>
            <person name="Pelletier E."/>
            <person name="Niang G."/>
            <person name="Scheremetjew M."/>
            <person name="Finn R."/>
            <person name="Kale V."/>
            <person name="Holt S."/>
            <person name="Cochrane G."/>
            <person name="Meng A."/>
            <person name="Brown T."/>
            <person name="Cohen L."/>
        </authorList>
    </citation>
    <scope>NUCLEOTIDE SEQUENCE</scope>
    <source>
        <strain evidence="1">CCMP2877</strain>
    </source>
</reference>
<proteinExistence type="predicted"/>
<organism evidence="1">
    <name type="scientific">Phaeomonas parva</name>
    <dbReference type="NCBI Taxonomy" id="124430"/>
    <lineage>
        <taxon>Eukaryota</taxon>
        <taxon>Sar</taxon>
        <taxon>Stramenopiles</taxon>
        <taxon>Ochrophyta</taxon>
        <taxon>Pinguiophyceae</taxon>
        <taxon>Pinguiochrysidales</taxon>
        <taxon>Pinguiochrysidaceae</taxon>
        <taxon>Phaeomonas</taxon>
    </lineage>
</organism>
<protein>
    <submittedName>
        <fullName evidence="1">Uncharacterized protein</fullName>
    </submittedName>
</protein>
<sequence>MFISSFGIVTPTIQSFDCCTACSGGVVNAFAAGGADWAVNMLQNPAKLEEVSLTLALTLTLTLTLTLITLQLSGIQKLREVEVDMDWDDDEDEYDDDSSAL</sequence>
<accession>A0A7S1TXB0</accession>
<gene>
    <name evidence="1" type="ORF">PPAR1163_LOCUS8014</name>
</gene>
<evidence type="ECO:0000313" key="1">
    <source>
        <dbReference type="EMBL" id="CAD9249654.1"/>
    </source>
</evidence>
<name>A0A7S1TXB0_9STRA</name>
<dbReference type="EMBL" id="HBGJ01012692">
    <property type="protein sequence ID" value="CAD9249654.1"/>
    <property type="molecule type" value="Transcribed_RNA"/>
</dbReference>
<dbReference type="Gene3D" id="3.40.50.720">
    <property type="entry name" value="NAD(P)-binding Rossmann-like Domain"/>
    <property type="match status" value="1"/>
</dbReference>
<dbReference type="AlphaFoldDB" id="A0A7S1TXB0"/>